<dbReference type="EMBL" id="JGZN01000016">
    <property type="protein sequence ID" value="KFI91168.1"/>
    <property type="molecule type" value="Genomic_DNA"/>
</dbReference>
<sequence>MSQQATAWTLYEAPIELDAIEFRLLTIIADNVDNEGRGFGKSVKTLMELYRAPIGERTVRAKLAHMVEIGVLREGDQRLVSYLPGNRRPKVYDIVMNDRGAEYAPLNDDDAYPINEPTPEPATETEPEPAITTDEWTTDEWTTDEADPDASQGCSRGAAGVQLTCSRGARIAADKSIKSIKNIKNIKREYARAKTPTQTTTSQPTDPRQALADFQPDQTHIALADAFGLDLGYELAKFRDALDANGKYPSNPAPAFRNWLRRGKEIGLSGAKLGTGMPDAPDPADTELERRARKLVDSSTRLKQRQPDPAIRHEWIPAVARLLGQGKAPTDIVDRICLGQPDELAELGIHVDGLEAIA</sequence>
<evidence type="ECO:0000313" key="3">
    <source>
        <dbReference type="Proteomes" id="UP000029066"/>
    </source>
</evidence>
<dbReference type="STRING" id="1437607.BISA_1765"/>
<dbReference type="RefSeq" id="WP_051917501.1">
    <property type="nucleotide sequence ID" value="NZ_JDUT01000006.1"/>
</dbReference>
<accession>A0A087D6L8</accession>
<comment type="caution">
    <text evidence="2">The sequence shown here is derived from an EMBL/GenBank/DDBJ whole genome shotgun (WGS) entry which is preliminary data.</text>
</comment>
<evidence type="ECO:0000313" key="2">
    <source>
        <dbReference type="EMBL" id="KFI91168.1"/>
    </source>
</evidence>
<protein>
    <submittedName>
        <fullName evidence="2">Cryptic prophage protein</fullName>
    </submittedName>
</protein>
<proteinExistence type="predicted"/>
<evidence type="ECO:0000256" key="1">
    <source>
        <dbReference type="SAM" id="MobiDB-lite"/>
    </source>
</evidence>
<feature type="compositionally biased region" description="Low complexity" evidence="1">
    <location>
        <begin position="121"/>
        <end position="130"/>
    </location>
</feature>
<dbReference type="OrthoDB" id="4749820at2"/>
<organism evidence="2 3">
    <name type="scientific">Bifidobacterium saguini DSM 23967</name>
    <dbReference type="NCBI Taxonomy" id="1437607"/>
    <lineage>
        <taxon>Bacteria</taxon>
        <taxon>Bacillati</taxon>
        <taxon>Actinomycetota</taxon>
        <taxon>Actinomycetes</taxon>
        <taxon>Bifidobacteriales</taxon>
        <taxon>Bifidobacteriaceae</taxon>
        <taxon>Bifidobacterium</taxon>
    </lineage>
</organism>
<reference evidence="2 3" key="1">
    <citation type="submission" date="2014-03" db="EMBL/GenBank/DDBJ databases">
        <title>Genomics of Bifidobacteria.</title>
        <authorList>
            <person name="Ventura M."/>
            <person name="Milani C."/>
            <person name="Lugli G.A."/>
        </authorList>
    </citation>
    <scope>NUCLEOTIDE SEQUENCE [LARGE SCALE GENOMIC DNA]</scope>
    <source>
        <strain evidence="2 3">DSM 23967</strain>
    </source>
</reference>
<dbReference type="Proteomes" id="UP000029066">
    <property type="component" value="Unassembled WGS sequence"/>
</dbReference>
<feature type="region of interest" description="Disordered" evidence="1">
    <location>
        <begin position="105"/>
        <end position="130"/>
    </location>
</feature>
<name>A0A087D6L8_9BIFI</name>
<gene>
    <name evidence="2" type="ORF">BISA_1765</name>
</gene>
<dbReference type="AlphaFoldDB" id="A0A087D6L8"/>